<evidence type="ECO:0000313" key="6">
    <source>
        <dbReference type="Proteomes" id="UP001501586"/>
    </source>
</evidence>
<dbReference type="SMART" id="SM00345">
    <property type="entry name" value="HTH_GNTR"/>
    <property type="match status" value="1"/>
</dbReference>
<dbReference type="Pfam" id="PF07702">
    <property type="entry name" value="UTRA"/>
    <property type="match status" value="1"/>
</dbReference>
<dbReference type="InterPro" id="IPR050679">
    <property type="entry name" value="Bact_HTH_transcr_reg"/>
</dbReference>
<organism evidence="5 6">
    <name type="scientific">Brevibacterium daeguense</name>
    <dbReference type="NCBI Taxonomy" id="909936"/>
    <lineage>
        <taxon>Bacteria</taxon>
        <taxon>Bacillati</taxon>
        <taxon>Actinomycetota</taxon>
        <taxon>Actinomycetes</taxon>
        <taxon>Micrococcales</taxon>
        <taxon>Brevibacteriaceae</taxon>
        <taxon>Brevibacterium</taxon>
    </lineage>
</organism>
<feature type="domain" description="HTH gntR-type" evidence="4">
    <location>
        <begin position="18"/>
        <end position="84"/>
    </location>
</feature>
<dbReference type="InterPro" id="IPR036390">
    <property type="entry name" value="WH_DNA-bd_sf"/>
</dbReference>
<comment type="caution">
    <text evidence="5">The sequence shown here is derived from an EMBL/GenBank/DDBJ whole genome shotgun (WGS) entry which is preliminary data.</text>
</comment>
<keyword evidence="6" id="KW-1185">Reference proteome</keyword>
<dbReference type="SUPFAM" id="SSF64288">
    <property type="entry name" value="Chorismate lyase-like"/>
    <property type="match status" value="1"/>
</dbReference>
<evidence type="ECO:0000256" key="2">
    <source>
        <dbReference type="ARBA" id="ARBA00023125"/>
    </source>
</evidence>
<dbReference type="Gene3D" id="1.10.10.10">
    <property type="entry name" value="Winged helix-like DNA-binding domain superfamily/Winged helix DNA-binding domain"/>
    <property type="match status" value="1"/>
</dbReference>
<evidence type="ECO:0000256" key="3">
    <source>
        <dbReference type="ARBA" id="ARBA00023163"/>
    </source>
</evidence>
<dbReference type="Proteomes" id="UP001501586">
    <property type="component" value="Unassembled WGS sequence"/>
</dbReference>
<dbReference type="InterPro" id="IPR000524">
    <property type="entry name" value="Tscrpt_reg_HTH_GntR"/>
</dbReference>
<dbReference type="PRINTS" id="PR00035">
    <property type="entry name" value="HTHGNTR"/>
</dbReference>
<evidence type="ECO:0000313" key="5">
    <source>
        <dbReference type="EMBL" id="GAA4282899.1"/>
    </source>
</evidence>
<dbReference type="RefSeq" id="WP_236864884.1">
    <property type="nucleotide sequence ID" value="NZ_BAABAZ010000004.1"/>
</dbReference>
<dbReference type="Gene3D" id="3.40.1410.10">
    <property type="entry name" value="Chorismate lyase-like"/>
    <property type="match status" value="1"/>
</dbReference>
<gene>
    <name evidence="5" type="ORF">GCM10022261_04300</name>
</gene>
<dbReference type="CDD" id="cd07377">
    <property type="entry name" value="WHTH_GntR"/>
    <property type="match status" value="1"/>
</dbReference>
<keyword evidence="3" id="KW-0804">Transcription</keyword>
<evidence type="ECO:0000259" key="4">
    <source>
        <dbReference type="PROSITE" id="PS50949"/>
    </source>
</evidence>
<sequence length="252" mass="28090">MISPISSNVTSKKSAARVPLYLSAADTLAEQIADQPVGTRLPSEDELAGQLGVSRLTARAALAELERRYLVRRRQGSGTYVSRRVDYTISRHHPPSWSRAVRDAGLTPDLRTTGWRLETPSPEVRRRMRMGPRRQVLALSRDRYIDNELVGFAESFFATQLVPDLPQVLDPSASLYDTLADHYALQPVRGWFGVSIDPAPPAVAEHLGLSGRPPVISIRSRTDAAARDHQPVELTVSWLRVDVFRVEIDFDT</sequence>
<evidence type="ECO:0000256" key="1">
    <source>
        <dbReference type="ARBA" id="ARBA00023015"/>
    </source>
</evidence>
<dbReference type="PANTHER" id="PTHR44846">
    <property type="entry name" value="MANNOSYL-D-GLYCERATE TRANSPORT/METABOLISM SYSTEM REPRESSOR MNGR-RELATED"/>
    <property type="match status" value="1"/>
</dbReference>
<dbReference type="SUPFAM" id="SSF46785">
    <property type="entry name" value="Winged helix' DNA-binding domain"/>
    <property type="match status" value="1"/>
</dbReference>
<dbReference type="PROSITE" id="PS50949">
    <property type="entry name" value="HTH_GNTR"/>
    <property type="match status" value="1"/>
</dbReference>
<proteinExistence type="predicted"/>
<keyword evidence="1" id="KW-0805">Transcription regulation</keyword>
<dbReference type="InterPro" id="IPR028978">
    <property type="entry name" value="Chorismate_lyase_/UTRA_dom_sf"/>
</dbReference>
<dbReference type="EMBL" id="BAABAZ010000004">
    <property type="protein sequence ID" value="GAA4282899.1"/>
    <property type="molecule type" value="Genomic_DNA"/>
</dbReference>
<reference evidence="6" key="1">
    <citation type="journal article" date="2019" name="Int. J. Syst. Evol. Microbiol.">
        <title>The Global Catalogue of Microorganisms (GCM) 10K type strain sequencing project: providing services to taxonomists for standard genome sequencing and annotation.</title>
        <authorList>
            <consortium name="The Broad Institute Genomics Platform"/>
            <consortium name="The Broad Institute Genome Sequencing Center for Infectious Disease"/>
            <person name="Wu L."/>
            <person name="Ma J."/>
        </authorList>
    </citation>
    <scope>NUCLEOTIDE SEQUENCE [LARGE SCALE GENOMIC DNA]</scope>
    <source>
        <strain evidence="6">JCM 17458</strain>
    </source>
</reference>
<dbReference type="SMART" id="SM00866">
    <property type="entry name" value="UTRA"/>
    <property type="match status" value="1"/>
</dbReference>
<dbReference type="InterPro" id="IPR036388">
    <property type="entry name" value="WH-like_DNA-bd_sf"/>
</dbReference>
<dbReference type="PANTHER" id="PTHR44846:SF1">
    <property type="entry name" value="MANNOSYL-D-GLYCERATE TRANSPORT_METABOLISM SYSTEM REPRESSOR MNGR-RELATED"/>
    <property type="match status" value="1"/>
</dbReference>
<dbReference type="InterPro" id="IPR011663">
    <property type="entry name" value="UTRA"/>
</dbReference>
<dbReference type="Pfam" id="PF00392">
    <property type="entry name" value="GntR"/>
    <property type="match status" value="1"/>
</dbReference>
<protein>
    <submittedName>
        <fullName evidence="5">GntR family transcriptional regulator</fullName>
    </submittedName>
</protein>
<keyword evidence="2" id="KW-0238">DNA-binding</keyword>
<name>A0ABP8EFY9_9MICO</name>
<accession>A0ABP8EFY9</accession>